<dbReference type="InterPro" id="IPR000257">
    <property type="entry name" value="Uroporphyrinogen_deCOase"/>
</dbReference>
<sequence>LAGAQKFMTGGTSLRPFERMQFLRGSQNLFIDLGYETAEMLRLLDMVHEFHMAELTEAVKTDVDALRFMDDWGAQQSLLISPDQWRKLFKPLYRQYCDAIHAAGKKVFFHSDGHIFDIYEDLIELGMDAINSQLFCMDIEEIGRRFKGRTTFWGEIDRQHVLPFGTVDEVRAAVARVRAALDDPAGGVFAQCEWGVNNPPENVVAVFEAWEAR</sequence>
<dbReference type="PANTHER" id="PTHR47099:SF1">
    <property type="entry name" value="METHYLCOBAMIDE:COM METHYLTRANSFERASE MTBA"/>
    <property type="match status" value="1"/>
</dbReference>
<reference evidence="2" key="1">
    <citation type="journal article" date="2015" name="Nature">
        <title>Complex archaea that bridge the gap between prokaryotes and eukaryotes.</title>
        <authorList>
            <person name="Spang A."/>
            <person name="Saw J.H."/>
            <person name="Jorgensen S.L."/>
            <person name="Zaremba-Niedzwiedzka K."/>
            <person name="Martijn J."/>
            <person name="Lind A.E."/>
            <person name="van Eijk R."/>
            <person name="Schleper C."/>
            <person name="Guy L."/>
            <person name="Ettema T.J."/>
        </authorList>
    </citation>
    <scope>NUCLEOTIDE SEQUENCE</scope>
</reference>
<gene>
    <name evidence="2" type="ORF">LCGC14_2819790</name>
</gene>
<dbReference type="SUPFAM" id="SSF51726">
    <property type="entry name" value="UROD/MetE-like"/>
    <property type="match status" value="1"/>
</dbReference>
<evidence type="ECO:0000259" key="1">
    <source>
        <dbReference type="Pfam" id="PF01208"/>
    </source>
</evidence>
<feature type="non-terminal residue" evidence="2">
    <location>
        <position position="1"/>
    </location>
</feature>
<organism evidence="2">
    <name type="scientific">marine sediment metagenome</name>
    <dbReference type="NCBI Taxonomy" id="412755"/>
    <lineage>
        <taxon>unclassified sequences</taxon>
        <taxon>metagenomes</taxon>
        <taxon>ecological metagenomes</taxon>
    </lineage>
</organism>
<feature type="domain" description="Uroporphyrinogen decarboxylase (URO-D)" evidence="1">
    <location>
        <begin position="16"/>
        <end position="210"/>
    </location>
</feature>
<proteinExistence type="predicted"/>
<protein>
    <recommendedName>
        <fullName evidence="1">Uroporphyrinogen decarboxylase (URO-D) domain-containing protein</fullName>
    </recommendedName>
</protein>
<dbReference type="InterPro" id="IPR052024">
    <property type="entry name" value="Methanogen_methyltrans"/>
</dbReference>
<dbReference type="PANTHER" id="PTHR47099">
    <property type="entry name" value="METHYLCOBAMIDE:COM METHYLTRANSFERASE MTBA"/>
    <property type="match status" value="1"/>
</dbReference>
<dbReference type="Gene3D" id="3.20.20.210">
    <property type="match status" value="1"/>
</dbReference>
<evidence type="ECO:0000313" key="2">
    <source>
        <dbReference type="EMBL" id="KKK80807.1"/>
    </source>
</evidence>
<dbReference type="AlphaFoldDB" id="A0A0F8YHB7"/>
<dbReference type="GO" id="GO:0006779">
    <property type="term" value="P:porphyrin-containing compound biosynthetic process"/>
    <property type="evidence" value="ECO:0007669"/>
    <property type="project" value="InterPro"/>
</dbReference>
<name>A0A0F8YHB7_9ZZZZ</name>
<accession>A0A0F8YHB7</accession>
<dbReference type="Pfam" id="PF01208">
    <property type="entry name" value="URO-D"/>
    <property type="match status" value="1"/>
</dbReference>
<comment type="caution">
    <text evidence="2">The sequence shown here is derived from an EMBL/GenBank/DDBJ whole genome shotgun (WGS) entry which is preliminary data.</text>
</comment>
<dbReference type="InterPro" id="IPR038071">
    <property type="entry name" value="UROD/MetE-like_sf"/>
</dbReference>
<dbReference type="EMBL" id="LAZR01053410">
    <property type="protein sequence ID" value="KKK80807.1"/>
    <property type="molecule type" value="Genomic_DNA"/>
</dbReference>
<dbReference type="GO" id="GO:0004853">
    <property type="term" value="F:uroporphyrinogen decarboxylase activity"/>
    <property type="evidence" value="ECO:0007669"/>
    <property type="project" value="InterPro"/>
</dbReference>